<evidence type="ECO:0000259" key="5">
    <source>
        <dbReference type="Pfam" id="PF12867"/>
    </source>
</evidence>
<dbReference type="InterPro" id="IPR016187">
    <property type="entry name" value="CTDL_fold"/>
</dbReference>
<dbReference type="SUPFAM" id="SSF109854">
    <property type="entry name" value="DinB/YfiT-like putative metalloenzymes"/>
    <property type="match status" value="1"/>
</dbReference>
<protein>
    <submittedName>
        <fullName evidence="6">Ergothioneine biosynthesis protein EgtB</fullName>
    </submittedName>
</protein>
<organism evidence="6 7">
    <name type="scientific">Massilia forsythiae</name>
    <dbReference type="NCBI Taxonomy" id="2728020"/>
    <lineage>
        <taxon>Bacteria</taxon>
        <taxon>Pseudomonadati</taxon>
        <taxon>Pseudomonadota</taxon>
        <taxon>Betaproteobacteria</taxon>
        <taxon>Burkholderiales</taxon>
        <taxon>Oxalobacteraceae</taxon>
        <taxon>Telluria group</taxon>
        <taxon>Massilia</taxon>
    </lineage>
</organism>
<dbReference type="InterPro" id="IPR024775">
    <property type="entry name" value="DinB-like"/>
</dbReference>
<comment type="pathway">
    <text evidence="3">Amino-acid biosynthesis; ergothioneine biosynthesis.</text>
</comment>
<sequence length="409" mass="45675">MGAPEHRPTLQFDHVRQRSVHLAEPLSPEDCCAQSMPDASPVKWHLAHTTWFFETFILEPRGAGFRPFHPAFRVLFNSYYNGVGAKHPRPQRGLLTRPGLDQVLAYRRDVDARMVRLLAQSPHDRELAALVELGLQHEQQHQELILTDLKHLLSHNPLYPAYLDSPLAGAGPAEPLAWIAFDGGLAEIGHGGHGFAFDNELPRHRQYLAPFALASRLVSNGDYLEFVEAGGYRDPSLWLSEGWDLVARGTLRHPLYWVEGEAGEDWREFTLHGLQPLDPGRPATHLSLYEADAYARWRGARLPTEAEWEFAARDVAIACGDLHPRAAGSAGLAQMFGECWQWTSSSYAPYPGFAPAAGALGEYNGKFMINQYVLRGSSCATPHGHARASYRNFFPAGARWQFTGIRLAR</sequence>
<dbReference type="RefSeq" id="WP_170205001.1">
    <property type="nucleotide sequence ID" value="NZ_CP051685.1"/>
</dbReference>
<dbReference type="Pfam" id="PF03781">
    <property type="entry name" value="FGE-sulfatase"/>
    <property type="match status" value="2"/>
</dbReference>
<dbReference type="GO" id="GO:0052699">
    <property type="term" value="P:ergothioneine biosynthetic process"/>
    <property type="evidence" value="ECO:0007669"/>
    <property type="project" value="InterPro"/>
</dbReference>
<evidence type="ECO:0000256" key="3">
    <source>
        <dbReference type="ARBA" id="ARBA00037882"/>
    </source>
</evidence>
<dbReference type="Gene3D" id="3.90.1580.10">
    <property type="entry name" value="paralog of FGE (formylglycine-generating enzyme)"/>
    <property type="match status" value="2"/>
</dbReference>
<feature type="domain" description="Sulfatase-modifying factor enzyme-like" evidence="4">
    <location>
        <begin position="328"/>
        <end position="409"/>
    </location>
</feature>
<reference evidence="6 7" key="1">
    <citation type="submission" date="2020-04" db="EMBL/GenBank/DDBJ databases">
        <title>Genome sequencing of novel species.</title>
        <authorList>
            <person name="Heo J."/>
            <person name="Kim S.-J."/>
            <person name="Kim J.-S."/>
            <person name="Hong S.-B."/>
            <person name="Kwon S.-W."/>
        </authorList>
    </citation>
    <scope>NUCLEOTIDE SEQUENCE [LARGE SCALE GENOMIC DNA]</scope>
    <source>
        <strain evidence="6 7">GN2-R2</strain>
    </source>
</reference>
<keyword evidence="1" id="KW-0560">Oxidoreductase</keyword>
<name>A0A7Z2ZV30_9BURK</name>
<evidence type="ECO:0000259" key="4">
    <source>
        <dbReference type="Pfam" id="PF03781"/>
    </source>
</evidence>
<dbReference type="Pfam" id="PF12867">
    <property type="entry name" value="DinB_2"/>
    <property type="match status" value="1"/>
</dbReference>
<accession>A0A7Z2ZV30</accession>
<dbReference type="EMBL" id="CP051685">
    <property type="protein sequence ID" value="QJE02920.1"/>
    <property type="molecule type" value="Genomic_DNA"/>
</dbReference>
<dbReference type="SUPFAM" id="SSF56436">
    <property type="entry name" value="C-type lectin-like"/>
    <property type="match status" value="1"/>
</dbReference>
<evidence type="ECO:0000256" key="2">
    <source>
        <dbReference type="ARBA" id="ARBA00023004"/>
    </source>
</evidence>
<dbReference type="InterPro" id="IPR005532">
    <property type="entry name" value="SUMF_dom"/>
</dbReference>
<evidence type="ECO:0000256" key="1">
    <source>
        <dbReference type="ARBA" id="ARBA00023002"/>
    </source>
</evidence>
<evidence type="ECO:0000313" key="6">
    <source>
        <dbReference type="EMBL" id="QJE02920.1"/>
    </source>
</evidence>
<dbReference type="InterPro" id="IPR034660">
    <property type="entry name" value="DinB/YfiT-like"/>
</dbReference>
<keyword evidence="7" id="KW-1185">Reference proteome</keyword>
<dbReference type="InterPro" id="IPR042095">
    <property type="entry name" value="SUMF_sf"/>
</dbReference>
<dbReference type="PANTHER" id="PTHR23150">
    <property type="entry name" value="SULFATASE MODIFYING FACTOR 1, 2"/>
    <property type="match status" value="1"/>
</dbReference>
<dbReference type="NCBIfam" id="TIGR03440">
    <property type="entry name" value="egtB_TIGR03440"/>
    <property type="match status" value="1"/>
</dbReference>
<dbReference type="InterPro" id="IPR017806">
    <property type="entry name" value="EgtB"/>
</dbReference>
<dbReference type="InterPro" id="IPR051043">
    <property type="entry name" value="Sulfatase_Mod_Factor_Kinase"/>
</dbReference>
<dbReference type="KEGG" id="mfy:HH212_25405"/>
<evidence type="ECO:0000313" key="7">
    <source>
        <dbReference type="Proteomes" id="UP000502415"/>
    </source>
</evidence>
<proteinExistence type="predicted"/>
<keyword evidence="2" id="KW-0408">Iron</keyword>
<dbReference type="AlphaFoldDB" id="A0A7Z2ZV30"/>
<gene>
    <name evidence="6" type="ORF">HH212_25405</name>
</gene>
<feature type="domain" description="DinB-like" evidence="5">
    <location>
        <begin position="11"/>
        <end position="145"/>
    </location>
</feature>
<dbReference type="PANTHER" id="PTHR23150:SF36">
    <property type="entry name" value="HERCYNINE OXYGENASE"/>
    <property type="match status" value="1"/>
</dbReference>
<dbReference type="Proteomes" id="UP000502415">
    <property type="component" value="Chromosome"/>
</dbReference>
<feature type="domain" description="Sulfatase-modifying factor enzyme-like" evidence="4">
    <location>
        <begin position="178"/>
        <end position="313"/>
    </location>
</feature>